<dbReference type="AlphaFoldDB" id="A0A8D9BIP1"/>
<name>A0A8D9BIP1_9HEMI</name>
<proteinExistence type="predicted"/>
<reference evidence="1" key="1">
    <citation type="submission" date="2021-05" db="EMBL/GenBank/DDBJ databases">
        <authorList>
            <person name="Alioto T."/>
            <person name="Alioto T."/>
            <person name="Gomez Garrido J."/>
        </authorList>
    </citation>
    <scope>NUCLEOTIDE SEQUENCE</scope>
</reference>
<accession>A0A8D9BIP1</accession>
<protein>
    <submittedName>
        <fullName evidence="1">Uncharacterized protein</fullName>
    </submittedName>
</protein>
<sequence length="106" mass="11866">MKPDPNEMFQTQAAGVKVSQTGLESAIGSNGSDVNRMFCNTDPEQHEMFVKEIVNQATDTTPSENQNNQEFEEFLKNFSISGDGKNVLDSEKYVKYLELLDAYPPP</sequence>
<dbReference type="EMBL" id="HBUF01646245">
    <property type="protein sequence ID" value="CAG6785978.1"/>
    <property type="molecule type" value="Transcribed_RNA"/>
</dbReference>
<organism evidence="1">
    <name type="scientific">Cacopsylla melanoneura</name>
    <dbReference type="NCBI Taxonomy" id="428564"/>
    <lineage>
        <taxon>Eukaryota</taxon>
        <taxon>Metazoa</taxon>
        <taxon>Ecdysozoa</taxon>
        <taxon>Arthropoda</taxon>
        <taxon>Hexapoda</taxon>
        <taxon>Insecta</taxon>
        <taxon>Pterygota</taxon>
        <taxon>Neoptera</taxon>
        <taxon>Paraneoptera</taxon>
        <taxon>Hemiptera</taxon>
        <taxon>Sternorrhyncha</taxon>
        <taxon>Psylloidea</taxon>
        <taxon>Psyllidae</taxon>
        <taxon>Psyllinae</taxon>
        <taxon>Cacopsylla</taxon>
    </lineage>
</organism>
<evidence type="ECO:0000313" key="1">
    <source>
        <dbReference type="EMBL" id="CAG6785978.1"/>
    </source>
</evidence>